<evidence type="ECO:0000313" key="2">
    <source>
        <dbReference type="EMBL" id="OWZ01636.1"/>
    </source>
</evidence>
<feature type="region of interest" description="Disordered" evidence="1">
    <location>
        <begin position="127"/>
        <end position="171"/>
    </location>
</feature>
<protein>
    <submittedName>
        <fullName evidence="2">Uncharacterized protein</fullName>
    </submittedName>
</protein>
<proteinExistence type="predicted"/>
<dbReference type="AlphaFoldDB" id="A0A225V757"/>
<feature type="compositionally biased region" description="Polar residues" evidence="1">
    <location>
        <begin position="161"/>
        <end position="171"/>
    </location>
</feature>
<evidence type="ECO:0000256" key="1">
    <source>
        <dbReference type="SAM" id="MobiDB-lite"/>
    </source>
</evidence>
<gene>
    <name evidence="2" type="ORF">PHMEG_00026940</name>
</gene>
<evidence type="ECO:0000313" key="3">
    <source>
        <dbReference type="Proteomes" id="UP000198211"/>
    </source>
</evidence>
<reference evidence="3" key="1">
    <citation type="submission" date="2017-03" db="EMBL/GenBank/DDBJ databases">
        <title>Phytopthora megakarya and P. palmivora, two closely related causual agents of cacao black pod achieved similar genome size and gene model numbers by different mechanisms.</title>
        <authorList>
            <person name="Ali S."/>
            <person name="Shao J."/>
            <person name="Larry D.J."/>
            <person name="Kronmiller B."/>
            <person name="Shen D."/>
            <person name="Strem M.D."/>
            <person name="Melnick R.L."/>
            <person name="Guiltinan M.J."/>
            <person name="Tyler B.M."/>
            <person name="Meinhardt L.W."/>
            <person name="Bailey B.A."/>
        </authorList>
    </citation>
    <scope>NUCLEOTIDE SEQUENCE [LARGE SCALE GENOMIC DNA]</scope>
    <source>
        <strain evidence="3">zdho120</strain>
    </source>
</reference>
<accession>A0A225V757</accession>
<sequence length="171" mass="18579">MELLDDLRSSTNFFFNVADLREFITSSEPAAGMNPTIKLCCNASERLSADNGTCVTLVNSMADDLFDEGQETLTELNTINRKPFIARGLSGMLGGRLAPLESCVSTFASAPCMSSAKYTTSAIFRHRQGQRAAGRSASDRIKEIHPPALKRKREHAPSHRGAQTSSCPPTQ</sequence>
<comment type="caution">
    <text evidence="2">The sequence shown here is derived from an EMBL/GenBank/DDBJ whole genome shotgun (WGS) entry which is preliminary data.</text>
</comment>
<dbReference type="Proteomes" id="UP000198211">
    <property type="component" value="Unassembled WGS sequence"/>
</dbReference>
<dbReference type="EMBL" id="NBNE01006707">
    <property type="protein sequence ID" value="OWZ01636.1"/>
    <property type="molecule type" value="Genomic_DNA"/>
</dbReference>
<keyword evidence="3" id="KW-1185">Reference proteome</keyword>
<name>A0A225V757_9STRA</name>
<organism evidence="2 3">
    <name type="scientific">Phytophthora megakarya</name>
    <dbReference type="NCBI Taxonomy" id="4795"/>
    <lineage>
        <taxon>Eukaryota</taxon>
        <taxon>Sar</taxon>
        <taxon>Stramenopiles</taxon>
        <taxon>Oomycota</taxon>
        <taxon>Peronosporomycetes</taxon>
        <taxon>Peronosporales</taxon>
        <taxon>Peronosporaceae</taxon>
        <taxon>Phytophthora</taxon>
    </lineage>
</organism>